<evidence type="ECO:0000313" key="1">
    <source>
        <dbReference type="EMBL" id="GIZ02094.1"/>
    </source>
</evidence>
<reference evidence="1 2" key="1">
    <citation type="submission" date="2021-06" db="EMBL/GenBank/DDBJ databases">
        <title>Caerostris extrusa draft genome.</title>
        <authorList>
            <person name="Kono N."/>
            <person name="Arakawa K."/>
        </authorList>
    </citation>
    <scope>NUCLEOTIDE SEQUENCE [LARGE SCALE GENOMIC DNA]</scope>
</reference>
<sequence length="68" mass="7502">MRCSMQDTCVETPSVTMPREKKSSFLSVFISSAPVLPRLAQNTCTISPPKAQRDIHLKAVRGRTLING</sequence>
<dbReference type="EMBL" id="BPLR01001395">
    <property type="protein sequence ID" value="GIZ02094.1"/>
    <property type="molecule type" value="Genomic_DNA"/>
</dbReference>
<dbReference type="AlphaFoldDB" id="A0AAV4Y7I7"/>
<proteinExistence type="predicted"/>
<keyword evidence="2" id="KW-1185">Reference proteome</keyword>
<dbReference type="Proteomes" id="UP001054945">
    <property type="component" value="Unassembled WGS sequence"/>
</dbReference>
<protein>
    <submittedName>
        <fullName evidence="1">Uncharacterized protein</fullName>
    </submittedName>
</protein>
<gene>
    <name evidence="1" type="ORF">CEXT_137611</name>
</gene>
<organism evidence="1 2">
    <name type="scientific">Caerostris extrusa</name>
    <name type="common">Bark spider</name>
    <name type="synonym">Caerostris bankana</name>
    <dbReference type="NCBI Taxonomy" id="172846"/>
    <lineage>
        <taxon>Eukaryota</taxon>
        <taxon>Metazoa</taxon>
        <taxon>Ecdysozoa</taxon>
        <taxon>Arthropoda</taxon>
        <taxon>Chelicerata</taxon>
        <taxon>Arachnida</taxon>
        <taxon>Araneae</taxon>
        <taxon>Araneomorphae</taxon>
        <taxon>Entelegynae</taxon>
        <taxon>Araneoidea</taxon>
        <taxon>Araneidae</taxon>
        <taxon>Caerostris</taxon>
    </lineage>
</organism>
<accession>A0AAV4Y7I7</accession>
<name>A0AAV4Y7I7_CAEEX</name>
<comment type="caution">
    <text evidence="1">The sequence shown here is derived from an EMBL/GenBank/DDBJ whole genome shotgun (WGS) entry which is preliminary data.</text>
</comment>
<evidence type="ECO:0000313" key="2">
    <source>
        <dbReference type="Proteomes" id="UP001054945"/>
    </source>
</evidence>